<dbReference type="InterPro" id="IPR029442">
    <property type="entry name" value="GyrI-like"/>
</dbReference>
<dbReference type="Proteomes" id="UP001595904">
    <property type="component" value="Unassembled WGS sequence"/>
</dbReference>
<evidence type="ECO:0000259" key="1">
    <source>
        <dbReference type="Pfam" id="PF06445"/>
    </source>
</evidence>
<proteinExistence type="predicted"/>
<reference evidence="3" key="1">
    <citation type="journal article" date="2019" name="Int. J. Syst. Evol. Microbiol.">
        <title>The Global Catalogue of Microorganisms (GCM) 10K type strain sequencing project: providing services to taxonomists for standard genome sequencing and annotation.</title>
        <authorList>
            <consortium name="The Broad Institute Genomics Platform"/>
            <consortium name="The Broad Institute Genome Sequencing Center for Infectious Disease"/>
            <person name="Wu L."/>
            <person name="Ma J."/>
        </authorList>
    </citation>
    <scope>NUCLEOTIDE SEQUENCE [LARGE SCALE GENOMIC DNA]</scope>
    <source>
        <strain evidence="3">CGMCC 1.10759</strain>
    </source>
</reference>
<feature type="domain" description="GyrI-like small molecule binding" evidence="1">
    <location>
        <begin position="21"/>
        <end position="199"/>
    </location>
</feature>
<protein>
    <submittedName>
        <fullName evidence="2">GyrI-like domain-containing protein</fullName>
    </submittedName>
</protein>
<dbReference type="Pfam" id="PF06445">
    <property type="entry name" value="GyrI-like"/>
    <property type="match status" value="1"/>
</dbReference>
<evidence type="ECO:0000313" key="2">
    <source>
        <dbReference type="EMBL" id="MFC4312617.1"/>
    </source>
</evidence>
<dbReference type="EMBL" id="JBHSDU010000014">
    <property type="protein sequence ID" value="MFC4312617.1"/>
    <property type="molecule type" value="Genomic_DNA"/>
</dbReference>
<dbReference type="RefSeq" id="WP_380602171.1">
    <property type="nucleotide sequence ID" value="NZ_JBHSDU010000014.1"/>
</dbReference>
<dbReference type="InterPro" id="IPR008319">
    <property type="entry name" value="GyrI-like_CCH_Lin2189-like"/>
</dbReference>
<organism evidence="2 3">
    <name type="scientific">Steroidobacter flavus</name>
    <dbReference type="NCBI Taxonomy" id="1842136"/>
    <lineage>
        <taxon>Bacteria</taxon>
        <taxon>Pseudomonadati</taxon>
        <taxon>Pseudomonadota</taxon>
        <taxon>Gammaproteobacteria</taxon>
        <taxon>Steroidobacterales</taxon>
        <taxon>Steroidobacteraceae</taxon>
        <taxon>Steroidobacter</taxon>
    </lineage>
</organism>
<dbReference type="PIRSF" id="PIRSF031644">
    <property type="entry name" value="UCP031644"/>
    <property type="match status" value="1"/>
</dbReference>
<dbReference type="Gene3D" id="3.20.80.10">
    <property type="entry name" value="Regulatory factor, effector binding domain"/>
    <property type="match status" value="1"/>
</dbReference>
<keyword evidence="3" id="KW-1185">Reference proteome</keyword>
<gene>
    <name evidence="2" type="ORF">ACFPN2_26270</name>
</gene>
<sequence>MSKIDHKKELKTLYTASAKTPALVDVPPLNYLRIDGTGDPNTSSIYTNAVQALFSLAYTIKFAVKKSPAAIDYTVMPLEGLWWVDDMKQFSVTRKDEWKWTLMIMQPPIVTESLVETCRASLARKKDLPALPQVEFATFEEGKAAQILHIGPFTEEGPTIEKLHAFIESQGAKLAGKHHEIYLSDIRKAAPAKWKTLIRQPFE</sequence>
<evidence type="ECO:0000313" key="3">
    <source>
        <dbReference type="Proteomes" id="UP001595904"/>
    </source>
</evidence>
<accession>A0ABV8SZV7</accession>
<dbReference type="InterPro" id="IPR011256">
    <property type="entry name" value="Reg_factor_effector_dom_sf"/>
</dbReference>
<dbReference type="SUPFAM" id="SSF55136">
    <property type="entry name" value="Probable bacterial effector-binding domain"/>
    <property type="match status" value="1"/>
</dbReference>
<comment type="caution">
    <text evidence="2">The sequence shown here is derived from an EMBL/GenBank/DDBJ whole genome shotgun (WGS) entry which is preliminary data.</text>
</comment>
<name>A0ABV8SZV7_9GAMM</name>